<reference evidence="3 4" key="1">
    <citation type="journal article" date="2019" name="Nat. Ecol. Evol.">
        <title>Megaphylogeny resolves global patterns of mushroom evolution.</title>
        <authorList>
            <person name="Varga T."/>
            <person name="Krizsan K."/>
            <person name="Foldi C."/>
            <person name="Dima B."/>
            <person name="Sanchez-Garcia M."/>
            <person name="Sanchez-Ramirez S."/>
            <person name="Szollosi G.J."/>
            <person name="Szarkandi J.G."/>
            <person name="Papp V."/>
            <person name="Albert L."/>
            <person name="Andreopoulos W."/>
            <person name="Angelini C."/>
            <person name="Antonin V."/>
            <person name="Barry K.W."/>
            <person name="Bougher N.L."/>
            <person name="Buchanan P."/>
            <person name="Buyck B."/>
            <person name="Bense V."/>
            <person name="Catcheside P."/>
            <person name="Chovatia M."/>
            <person name="Cooper J."/>
            <person name="Damon W."/>
            <person name="Desjardin D."/>
            <person name="Finy P."/>
            <person name="Geml J."/>
            <person name="Haridas S."/>
            <person name="Hughes K."/>
            <person name="Justo A."/>
            <person name="Karasinski D."/>
            <person name="Kautmanova I."/>
            <person name="Kiss B."/>
            <person name="Kocsube S."/>
            <person name="Kotiranta H."/>
            <person name="LaButti K.M."/>
            <person name="Lechner B.E."/>
            <person name="Liimatainen K."/>
            <person name="Lipzen A."/>
            <person name="Lukacs Z."/>
            <person name="Mihaltcheva S."/>
            <person name="Morgado L.N."/>
            <person name="Niskanen T."/>
            <person name="Noordeloos M.E."/>
            <person name="Ohm R.A."/>
            <person name="Ortiz-Santana B."/>
            <person name="Ovrebo C."/>
            <person name="Racz N."/>
            <person name="Riley R."/>
            <person name="Savchenko A."/>
            <person name="Shiryaev A."/>
            <person name="Soop K."/>
            <person name="Spirin V."/>
            <person name="Szebenyi C."/>
            <person name="Tomsovsky M."/>
            <person name="Tulloss R.E."/>
            <person name="Uehling J."/>
            <person name="Grigoriev I.V."/>
            <person name="Vagvolgyi C."/>
            <person name="Papp T."/>
            <person name="Martin F.M."/>
            <person name="Miettinen O."/>
            <person name="Hibbett D.S."/>
            <person name="Nagy L.G."/>
        </authorList>
    </citation>
    <scope>NUCLEOTIDE SEQUENCE [LARGE SCALE GENOMIC DNA]</scope>
    <source>
        <strain evidence="3 4">CBS 121175</strain>
    </source>
</reference>
<evidence type="ECO:0000313" key="3">
    <source>
        <dbReference type="EMBL" id="TFK16898.1"/>
    </source>
</evidence>
<feature type="chain" id="PRO_5022888360" evidence="2">
    <location>
        <begin position="23"/>
        <end position="173"/>
    </location>
</feature>
<proteinExistence type="predicted"/>
<gene>
    <name evidence="3" type="ORF">FA15DRAFT_676465</name>
</gene>
<evidence type="ECO:0000313" key="4">
    <source>
        <dbReference type="Proteomes" id="UP000307440"/>
    </source>
</evidence>
<feature type="region of interest" description="Disordered" evidence="1">
    <location>
        <begin position="122"/>
        <end position="173"/>
    </location>
</feature>
<sequence>MGPASPNISSLSLVNLIAYALANTLWEIFDLNEHLEPFIGFMRNLVNDGIQPLQPPECATEGCRQSGCSAAQQCVEQRQSQCSTPNASNASNRSGRSSNSGSPNPSVSEIRVHINQTVDQIWNASNQSSSSRQLRRMDASMPPPYGTQDRDYEIPVHVTEPIEESSEPGGVSI</sequence>
<dbReference type="AlphaFoldDB" id="A0A5C3KAC8"/>
<organism evidence="3 4">
    <name type="scientific">Coprinopsis marcescibilis</name>
    <name type="common">Agaric fungus</name>
    <name type="synonym">Psathyrella marcescibilis</name>
    <dbReference type="NCBI Taxonomy" id="230819"/>
    <lineage>
        <taxon>Eukaryota</taxon>
        <taxon>Fungi</taxon>
        <taxon>Dikarya</taxon>
        <taxon>Basidiomycota</taxon>
        <taxon>Agaricomycotina</taxon>
        <taxon>Agaricomycetes</taxon>
        <taxon>Agaricomycetidae</taxon>
        <taxon>Agaricales</taxon>
        <taxon>Agaricineae</taxon>
        <taxon>Psathyrellaceae</taxon>
        <taxon>Coprinopsis</taxon>
    </lineage>
</organism>
<name>A0A5C3KAC8_COPMA</name>
<dbReference type="Proteomes" id="UP000307440">
    <property type="component" value="Unassembled WGS sequence"/>
</dbReference>
<feature type="region of interest" description="Disordered" evidence="1">
    <location>
        <begin position="77"/>
        <end position="107"/>
    </location>
</feature>
<feature type="signal peptide" evidence="2">
    <location>
        <begin position="1"/>
        <end position="22"/>
    </location>
</feature>
<evidence type="ECO:0000256" key="1">
    <source>
        <dbReference type="SAM" id="MobiDB-lite"/>
    </source>
</evidence>
<protein>
    <submittedName>
        <fullName evidence="3">Uncharacterized protein</fullName>
    </submittedName>
</protein>
<keyword evidence="2" id="KW-0732">Signal</keyword>
<evidence type="ECO:0000256" key="2">
    <source>
        <dbReference type="SAM" id="SignalP"/>
    </source>
</evidence>
<accession>A0A5C3KAC8</accession>
<keyword evidence="4" id="KW-1185">Reference proteome</keyword>
<feature type="compositionally biased region" description="Low complexity" evidence="1">
    <location>
        <begin position="86"/>
        <end position="106"/>
    </location>
</feature>
<dbReference type="EMBL" id="ML210612">
    <property type="protein sequence ID" value="TFK16898.1"/>
    <property type="molecule type" value="Genomic_DNA"/>
</dbReference>